<sequence length="63" mass="7541">MDFYFVWFVCDLRWIYIDAGKRAGRMLSAFICDVFADCCFEQCLLQTKRSSENREIGFQTTFF</sequence>
<dbReference type="EMBL" id="ACKO02000001">
    <property type="protein sequence ID" value="EET45908.1"/>
    <property type="molecule type" value="Genomic_DNA"/>
</dbReference>
<comment type="caution">
    <text evidence="1">The sequence shown here is derived from an EMBL/GenBank/DDBJ whole genome shotgun (WGS) entry which is preliminary data.</text>
</comment>
<dbReference type="AlphaFoldDB" id="C6M0I4"/>
<name>C6M0I4_NEISI</name>
<keyword evidence="2" id="KW-1185">Reference proteome</keyword>
<dbReference type="Proteomes" id="UP000005365">
    <property type="component" value="Unassembled WGS sequence"/>
</dbReference>
<accession>C6M0I4</accession>
<proteinExistence type="predicted"/>
<reference evidence="1" key="1">
    <citation type="submission" date="2009-07" db="EMBL/GenBank/DDBJ databases">
        <authorList>
            <person name="Weinstock G."/>
            <person name="Sodergren E."/>
            <person name="Clifton S."/>
            <person name="Fulton L."/>
            <person name="Fulton B."/>
            <person name="Courtney L."/>
            <person name="Fronick C."/>
            <person name="Harrison M."/>
            <person name="Strong C."/>
            <person name="Farmer C."/>
            <person name="Delahaunty K."/>
            <person name="Markovic C."/>
            <person name="Hall O."/>
            <person name="Minx P."/>
            <person name="Tomlinson C."/>
            <person name="Mitreva M."/>
            <person name="Nelson J."/>
            <person name="Hou S."/>
            <person name="Wollam A."/>
            <person name="Pepin K.H."/>
            <person name="Johnson M."/>
            <person name="Bhonagiri V."/>
            <person name="Nash W.E."/>
            <person name="Warren W."/>
            <person name="Chinwalla A."/>
            <person name="Mardis E.R."/>
            <person name="Wilson R.K."/>
        </authorList>
    </citation>
    <scope>NUCLEOTIDE SEQUENCE [LARGE SCALE GENOMIC DNA]</scope>
    <source>
        <strain evidence="1">ATCC 29256</strain>
    </source>
</reference>
<evidence type="ECO:0000313" key="2">
    <source>
        <dbReference type="Proteomes" id="UP000005365"/>
    </source>
</evidence>
<protein>
    <submittedName>
        <fullName evidence="1">Uncharacterized protein</fullName>
    </submittedName>
</protein>
<gene>
    <name evidence="1" type="ORF">NEISICOT_00008</name>
</gene>
<evidence type="ECO:0000313" key="1">
    <source>
        <dbReference type="EMBL" id="EET45908.1"/>
    </source>
</evidence>
<organism evidence="1 2">
    <name type="scientific">Neisseria sicca ATCC 29256</name>
    <dbReference type="NCBI Taxonomy" id="547045"/>
    <lineage>
        <taxon>Bacteria</taxon>
        <taxon>Pseudomonadati</taxon>
        <taxon>Pseudomonadota</taxon>
        <taxon>Betaproteobacteria</taxon>
        <taxon>Neisseriales</taxon>
        <taxon>Neisseriaceae</taxon>
        <taxon>Neisseria</taxon>
    </lineage>
</organism>